<organism evidence="1">
    <name type="scientific">uncultured Caudovirales phage</name>
    <dbReference type="NCBI Taxonomy" id="2100421"/>
    <lineage>
        <taxon>Viruses</taxon>
        <taxon>Duplodnaviria</taxon>
        <taxon>Heunggongvirae</taxon>
        <taxon>Uroviricota</taxon>
        <taxon>Caudoviricetes</taxon>
        <taxon>Peduoviridae</taxon>
        <taxon>Maltschvirus</taxon>
        <taxon>Maltschvirus maltsch</taxon>
    </lineage>
</organism>
<reference evidence="1" key="1">
    <citation type="submission" date="2020-05" db="EMBL/GenBank/DDBJ databases">
        <authorList>
            <person name="Chiriac C."/>
            <person name="Salcher M."/>
            <person name="Ghai R."/>
            <person name="Kavagutti S V."/>
        </authorList>
    </citation>
    <scope>NUCLEOTIDE SEQUENCE</scope>
</reference>
<proteinExistence type="predicted"/>
<evidence type="ECO:0000313" key="1">
    <source>
        <dbReference type="EMBL" id="CAB5218570.1"/>
    </source>
</evidence>
<protein>
    <submittedName>
        <fullName evidence="1">Uncharacterized protein</fullName>
    </submittedName>
</protein>
<accession>A0A6J7WL62</accession>
<sequence>MKDLIKTMKETMSRVYCLKTGWDYDNLTPIKAAILNAYSNQLFINNGDEEKALEILTDQINSFTFKFNQDEV</sequence>
<name>A0A6J7WL62_9CAUD</name>
<gene>
    <name evidence="1" type="ORF">UFOVP216_31</name>
</gene>
<dbReference type="EMBL" id="LR798263">
    <property type="protein sequence ID" value="CAB5218570.1"/>
    <property type="molecule type" value="Genomic_DNA"/>
</dbReference>